<dbReference type="Pfam" id="PF13802">
    <property type="entry name" value="Gal_mutarotas_2"/>
    <property type="match status" value="1"/>
</dbReference>
<dbReference type="GO" id="GO:0004558">
    <property type="term" value="F:alpha-1,4-glucosidase activity"/>
    <property type="evidence" value="ECO:0007669"/>
    <property type="project" value="UniProtKB-EC"/>
</dbReference>
<dbReference type="GO" id="GO:0030246">
    <property type="term" value="F:carbohydrate binding"/>
    <property type="evidence" value="ECO:0007669"/>
    <property type="project" value="InterPro"/>
</dbReference>
<dbReference type="InterPro" id="IPR011013">
    <property type="entry name" value="Gal_mutarotase_sf_dom"/>
</dbReference>
<sequence>MAGKKDPLNFCRAEDYFDAAKAWGGPKKVTSISLEPPKPPPGVKGSPHRRGHYHGVTLTFDDKTLCVVQFIRPTVFRIRYDPSVEGPDEYGDENSRTILQDYTSKLIHDLDVYRGVEWESHLAGPCVQEGARYWTLSSNVIRVEKAMDFEEKRDHEVGDGMNLVIYEEPFRIQAIRRLMPLPELYPMPQELRNGMAKQGSEKIVWQTTPKTFRWHRDPEHHMMKEVVLDIIKPAHGEYVGFGEQGGSNFLKEATFMNYFNSDNMQYQQVYNHGPLDQREPLYHSDPFYLEVNSNPEHANVTAVYIDNYSQIAIDFGKSNSGKIKLGTRFNAMDIYVISANDVPEIVRIQSGIVGRGMLKPRYVLGHHQACYGYSTAEELHDVVENYRQAGIPLDGIHADVDFQHEFRTFTMNPANNPKQMFSSLREKGIKCSTNITPIISTRDVTPSRPGGYKTLQTGLAEGRFVMDHRYTVGTSGKAKDVRYFNYHGGQVDEIDPNDPKRRPDYGDDYNFEEHFNSGKPYHGAVSYGYRNGTPGYYPDLNTEENRIWWGEQYEELFDLGLEFVWQDMTTPSIGEAYGDMKGFPSRLILNSDAVKKKPRKQLAIELWALYSYNLHKATYHGLSRLKGRENKRNFIIGRGSFAGMFRFAGLWTGDNASTWDFWRITVSQVLSMGLSGVSIAGSDTGGFEPAKKYPGTDNDEEEKYCSPELLIRWYSGSFLLPWLRNHYVKKGRKWFQEPYNYPKHYWNDPSVPRDQHDLYVAVERITKYYVELRYSLMQTLYDAMFENVINGLPIARSMLLTDTQDRTFFNESREFLNNQYMCHRNILVAPIMHSYDENPGNNRDVYLPLGYFWYTSNLRPWDDQGEALGPPIEGGTVVSFTAKITNNYEDFPYVTPVFIREGSILPQIKVRQYVDDFREGPNHIKFNIYPGKDQKYHTYLDDGVSRSSAPKGLVQYQAFEAQEEKELATARRLRAHSVTADDKGDISERDRRAKSEFRKVALYQNSTLPISNDSAHNNYDPQREIGNDYTLVVYYGEGVDVGNIQVAVKPDTIAWQRDPPSENKSEEELRAVIVRIYETLGESAEIVVTLTPKML</sequence>
<dbReference type="PANTHER" id="PTHR22762:SF120">
    <property type="entry name" value="HETEROGLYCAN GLUCOSIDASE 1"/>
    <property type="match status" value="1"/>
</dbReference>
<dbReference type="OrthoDB" id="10070917at2759"/>
<evidence type="ECO:0000259" key="6">
    <source>
        <dbReference type="Pfam" id="PF01055"/>
    </source>
</evidence>
<evidence type="ECO:0000259" key="8">
    <source>
        <dbReference type="Pfam" id="PF21365"/>
    </source>
</evidence>
<dbReference type="PANTHER" id="PTHR22762">
    <property type="entry name" value="ALPHA-GLUCOSIDASE"/>
    <property type="match status" value="1"/>
</dbReference>
<dbReference type="AlphaFoldDB" id="A0A5J5EZX0"/>
<reference evidence="9 10" key="1">
    <citation type="submission" date="2019-09" db="EMBL/GenBank/DDBJ databases">
        <title>Draft genome of the ectomycorrhizal ascomycete Sphaerosporella brunnea.</title>
        <authorList>
            <consortium name="DOE Joint Genome Institute"/>
            <person name="Benucci G.M."/>
            <person name="Marozzi G."/>
            <person name="Antonielli L."/>
            <person name="Sanchez S."/>
            <person name="Marco P."/>
            <person name="Wang X."/>
            <person name="Falini L.B."/>
            <person name="Barry K."/>
            <person name="Haridas S."/>
            <person name="Lipzen A."/>
            <person name="Labutti K."/>
            <person name="Grigoriev I.V."/>
            <person name="Murat C."/>
            <person name="Martin F."/>
            <person name="Albertini E."/>
            <person name="Donnini D."/>
            <person name="Bonito G."/>
        </authorList>
    </citation>
    <scope>NUCLEOTIDE SEQUENCE [LARGE SCALE GENOMIC DNA]</scope>
    <source>
        <strain evidence="9 10">Sb_GMNB300</strain>
    </source>
</reference>
<dbReference type="Proteomes" id="UP000326924">
    <property type="component" value="Unassembled WGS sequence"/>
</dbReference>
<evidence type="ECO:0000313" key="9">
    <source>
        <dbReference type="EMBL" id="KAA8909073.1"/>
    </source>
</evidence>
<dbReference type="SUPFAM" id="SSF74650">
    <property type="entry name" value="Galactose mutarotase-like"/>
    <property type="match status" value="1"/>
</dbReference>
<dbReference type="Pfam" id="PF21365">
    <property type="entry name" value="Glyco_hydro_31_3rd"/>
    <property type="match status" value="1"/>
</dbReference>
<gene>
    <name evidence="9" type="ORF">FN846DRAFT_898403</name>
</gene>
<evidence type="ECO:0000256" key="5">
    <source>
        <dbReference type="SAM" id="MobiDB-lite"/>
    </source>
</evidence>
<organism evidence="9 10">
    <name type="scientific">Sphaerosporella brunnea</name>
    <dbReference type="NCBI Taxonomy" id="1250544"/>
    <lineage>
        <taxon>Eukaryota</taxon>
        <taxon>Fungi</taxon>
        <taxon>Dikarya</taxon>
        <taxon>Ascomycota</taxon>
        <taxon>Pezizomycotina</taxon>
        <taxon>Pezizomycetes</taxon>
        <taxon>Pezizales</taxon>
        <taxon>Pyronemataceae</taxon>
        <taxon>Sphaerosporella</taxon>
    </lineage>
</organism>
<dbReference type="GO" id="GO:0016829">
    <property type="term" value="F:lyase activity"/>
    <property type="evidence" value="ECO:0007669"/>
    <property type="project" value="UniProtKB-KW"/>
</dbReference>
<dbReference type="InterPro" id="IPR013780">
    <property type="entry name" value="Glyco_hydro_b"/>
</dbReference>
<dbReference type="InterPro" id="IPR000322">
    <property type="entry name" value="Glyco_hydro_31_TIM"/>
</dbReference>
<accession>A0A5J5EZX0</accession>
<evidence type="ECO:0000256" key="4">
    <source>
        <dbReference type="RuleBase" id="RU361185"/>
    </source>
</evidence>
<dbReference type="InterPro" id="IPR017853">
    <property type="entry name" value="GH"/>
</dbReference>
<feature type="domain" description="Glycosyl hydrolase family 31 C-terminal" evidence="8">
    <location>
        <begin position="791"/>
        <end position="905"/>
    </location>
</feature>
<dbReference type="SUPFAM" id="SSF51445">
    <property type="entry name" value="(Trans)glycosidases"/>
    <property type="match status" value="1"/>
</dbReference>
<dbReference type="CDD" id="cd14752">
    <property type="entry name" value="GH31_N"/>
    <property type="match status" value="1"/>
</dbReference>
<dbReference type="InterPro" id="IPR025887">
    <property type="entry name" value="Glyco_hydro_31_N_dom"/>
</dbReference>
<evidence type="ECO:0000313" key="10">
    <source>
        <dbReference type="Proteomes" id="UP000326924"/>
    </source>
</evidence>
<name>A0A5J5EZX0_9PEZI</name>
<dbReference type="EC" id="3.2.1.20" evidence="3"/>
<keyword evidence="10" id="KW-1185">Reference proteome</keyword>
<feature type="domain" description="Glycoside hydrolase family 31 TIM barrel" evidence="6">
    <location>
        <begin position="358"/>
        <end position="782"/>
    </location>
</feature>
<evidence type="ECO:0000256" key="2">
    <source>
        <dbReference type="ARBA" id="ARBA00007806"/>
    </source>
</evidence>
<dbReference type="InterPro" id="IPR048395">
    <property type="entry name" value="Glyco_hydro_31_C"/>
</dbReference>
<keyword evidence="4" id="KW-0378">Hydrolase</keyword>
<dbReference type="InParanoid" id="A0A5J5EZX0"/>
<evidence type="ECO:0000256" key="3">
    <source>
        <dbReference type="ARBA" id="ARBA00012741"/>
    </source>
</evidence>
<dbReference type="Pfam" id="PF01055">
    <property type="entry name" value="Glyco_hydro_31_2nd"/>
    <property type="match status" value="1"/>
</dbReference>
<dbReference type="Gene3D" id="2.60.40.1180">
    <property type="entry name" value="Golgi alpha-mannosidase II"/>
    <property type="match status" value="2"/>
</dbReference>
<dbReference type="Gene3D" id="2.60.40.1760">
    <property type="entry name" value="glycosyl hydrolase (family 31)"/>
    <property type="match status" value="1"/>
</dbReference>
<dbReference type="EMBL" id="VXIS01000061">
    <property type="protein sequence ID" value="KAA8909073.1"/>
    <property type="molecule type" value="Genomic_DNA"/>
</dbReference>
<feature type="region of interest" description="Disordered" evidence="5">
    <location>
        <begin position="28"/>
        <end position="49"/>
    </location>
</feature>
<protein>
    <recommendedName>
        <fullName evidence="3">alpha-glucosidase</fullName>
        <ecNumber evidence="3">3.2.1.20</ecNumber>
    </recommendedName>
</protein>
<evidence type="ECO:0000259" key="7">
    <source>
        <dbReference type="Pfam" id="PF13802"/>
    </source>
</evidence>
<dbReference type="GO" id="GO:0005975">
    <property type="term" value="P:carbohydrate metabolic process"/>
    <property type="evidence" value="ECO:0007669"/>
    <property type="project" value="InterPro"/>
</dbReference>
<proteinExistence type="inferred from homology"/>
<keyword evidence="9" id="KW-0456">Lyase</keyword>
<comment type="caution">
    <text evidence="9">The sequence shown here is derived from an EMBL/GenBank/DDBJ whole genome shotgun (WGS) entry which is preliminary data.</text>
</comment>
<feature type="domain" description="Glycoside hydrolase family 31 N-terminal" evidence="7">
    <location>
        <begin position="131"/>
        <end position="314"/>
    </location>
</feature>
<evidence type="ECO:0000256" key="1">
    <source>
        <dbReference type="ARBA" id="ARBA00001657"/>
    </source>
</evidence>
<comment type="similarity">
    <text evidence="2 4">Belongs to the glycosyl hydrolase 31 family.</text>
</comment>
<keyword evidence="4" id="KW-0326">Glycosidase</keyword>
<dbReference type="Gene3D" id="3.20.20.80">
    <property type="entry name" value="Glycosidases"/>
    <property type="match status" value="1"/>
</dbReference>
<comment type="catalytic activity">
    <reaction evidence="1">
        <text>Hydrolysis of terminal, non-reducing (1-&gt;4)-linked alpha-D-glucose residues with release of alpha-D-glucose.</text>
        <dbReference type="EC" id="3.2.1.20"/>
    </reaction>
</comment>